<protein>
    <submittedName>
        <fullName evidence="1">Uncharacterized protein</fullName>
    </submittedName>
</protein>
<sequence length="136" mass="14469">MAKQAVDVFSNVAYARVEMSAVNTLTFEPIRFAVGVFQGIGIIIHRILYAPFTPSIRELAVATDQISMALTLSDKVLAISDVRAPAIIDTTRLVGMGVNVEPIRLPIITDWTALPGGGKLFPANPLFAAMTSLGAA</sequence>
<comment type="caution">
    <text evidence="1">The sequence shown here is derived from an EMBL/GenBank/DDBJ whole genome shotgun (WGS) entry which is preliminary data.</text>
</comment>
<name>X1NTM1_9ZZZZ</name>
<reference evidence="1" key="1">
    <citation type="journal article" date="2014" name="Front. Microbiol.">
        <title>High frequency of phylogenetically diverse reductive dehalogenase-homologous genes in deep subseafloor sedimentary metagenomes.</title>
        <authorList>
            <person name="Kawai M."/>
            <person name="Futagami T."/>
            <person name="Toyoda A."/>
            <person name="Takaki Y."/>
            <person name="Nishi S."/>
            <person name="Hori S."/>
            <person name="Arai W."/>
            <person name="Tsubouchi T."/>
            <person name="Morono Y."/>
            <person name="Uchiyama I."/>
            <person name="Ito T."/>
            <person name="Fujiyama A."/>
            <person name="Inagaki F."/>
            <person name="Takami H."/>
        </authorList>
    </citation>
    <scope>NUCLEOTIDE SEQUENCE</scope>
    <source>
        <strain evidence="1">Expedition CK06-06</strain>
    </source>
</reference>
<dbReference type="EMBL" id="BARV01027066">
    <property type="protein sequence ID" value="GAI33556.1"/>
    <property type="molecule type" value="Genomic_DNA"/>
</dbReference>
<proteinExistence type="predicted"/>
<evidence type="ECO:0000313" key="1">
    <source>
        <dbReference type="EMBL" id="GAI33556.1"/>
    </source>
</evidence>
<organism evidence="1">
    <name type="scientific">marine sediment metagenome</name>
    <dbReference type="NCBI Taxonomy" id="412755"/>
    <lineage>
        <taxon>unclassified sequences</taxon>
        <taxon>metagenomes</taxon>
        <taxon>ecological metagenomes</taxon>
    </lineage>
</organism>
<gene>
    <name evidence="1" type="ORF">S06H3_43613</name>
</gene>
<accession>X1NTM1</accession>
<dbReference type="AlphaFoldDB" id="X1NTM1"/>
<feature type="non-terminal residue" evidence="1">
    <location>
        <position position="136"/>
    </location>
</feature>